<dbReference type="AlphaFoldDB" id="A0A1G4ERE7"/>
<protein>
    <submittedName>
        <fullName evidence="1">Uncharacterized protein</fullName>
    </submittedName>
</protein>
<reference evidence="1 2" key="1">
    <citation type="submission" date="2016-08" db="EMBL/GenBank/DDBJ databases">
        <authorList>
            <person name="Seilhamer J.J."/>
        </authorList>
    </citation>
    <scope>NUCLEOTIDE SEQUENCE [LARGE SCALE GENOMIC DNA]</scope>
    <source>
        <strain evidence="1 2">SDA_GO95</strain>
    </source>
</reference>
<dbReference type="EMBL" id="FMAK01000052">
    <property type="protein sequence ID" value="SCB70438.1"/>
    <property type="molecule type" value="Genomic_DNA"/>
</dbReference>
<dbReference type="Proteomes" id="UP000195696">
    <property type="component" value="Unassembled WGS sequence"/>
</dbReference>
<gene>
    <name evidence="1" type="ORF">BWGO95_04608</name>
</gene>
<evidence type="ECO:0000313" key="1">
    <source>
        <dbReference type="EMBL" id="SCB70438.1"/>
    </source>
</evidence>
<accession>A0A1G4ERE7</accession>
<name>A0A1G4ERE7_BACMY</name>
<sequence length="48" mass="5336">MSGYTSMIYADGGTICSHEQIKFVLGQGAWKKGCGIVSREKDYMRAFN</sequence>
<organism evidence="1 2">
    <name type="scientific">Bacillus mycoides</name>
    <dbReference type="NCBI Taxonomy" id="1405"/>
    <lineage>
        <taxon>Bacteria</taxon>
        <taxon>Bacillati</taxon>
        <taxon>Bacillota</taxon>
        <taxon>Bacilli</taxon>
        <taxon>Bacillales</taxon>
        <taxon>Bacillaceae</taxon>
        <taxon>Bacillus</taxon>
        <taxon>Bacillus cereus group</taxon>
    </lineage>
</organism>
<proteinExistence type="predicted"/>
<evidence type="ECO:0000313" key="2">
    <source>
        <dbReference type="Proteomes" id="UP000195696"/>
    </source>
</evidence>